<dbReference type="GO" id="GO:0006307">
    <property type="term" value="P:DNA alkylation repair"/>
    <property type="evidence" value="ECO:0007669"/>
    <property type="project" value="InterPro"/>
</dbReference>
<feature type="compositionally biased region" description="Polar residues" evidence="5">
    <location>
        <begin position="533"/>
        <end position="550"/>
    </location>
</feature>
<sequence>MPSAWTDDTTNDQPANDASSPTPAADFLTTEIYNIGAQPGIRSLPPSPERDFLALTWGPVVYRTAYSARADRLLPVFLRALSHEVQAAIPRRLPGTPKQRHLLETSYACKVFSDETRFAGAGAEIGAVRRAFHDWKRADLALPLMELPARLRVCLVVDEGVLRALERMMTTTTTTTTTTQEKDTDEEARESSAEDGIEKGSGEMSYGSFCFTSQVSTMDRYLSRKRARSPPTPTCSDEDSTDMKLARLASLFPDMALDALMEILLSSGGCVGTATTTIQAQASLYPPKKRSTAGATPAIQTSLNAHMRISHPQDQKRSLLTRKGKTLHLYAPEDIAAHTPCTIIHNFLPAAQANALLLELLDESKHFSRYRFQLFDRTVQSPHSASIYVATPEQHRQHTAEYTYGGTYRATVRQTTPHLRAVSGTVQQTVNAEIQHRIRTVYPGGRKLKYQSPKEWMPNAAFVNCYDGPTEAVGYHSDELTYLGPRAVIGSLSLGVEREFRVRKIIPTDDDDDAAAAAAAAAAEDPEAPGDTSEGQISAHTAADKTSTPTKAPIPSELNNNISRKSPTTSSPAAAAAATAGARANAQGQISIHLPHNSLLVMHAEMQEEWKHAIVPAQTISPHPLAGNRRINVTYRWYRDSLHPRYTPRCRCGAPTILRCVQRRRETRGRYMWMCYAGYAPGKKGCSFFQWADFNEDGEPLWDKTAVPDDAPWLENFVEGQDQLEAGVRGHVGNEKDNTSI</sequence>
<name>A0A8T8WT69_ASPJA</name>
<feature type="region of interest" description="Disordered" evidence="5">
    <location>
        <begin position="1"/>
        <end position="23"/>
    </location>
</feature>
<dbReference type="InterPro" id="IPR010666">
    <property type="entry name" value="Znf_GRF"/>
</dbReference>
<reference evidence="8 9" key="1">
    <citation type="submission" date="2018-02" db="EMBL/GenBank/DDBJ databases">
        <title>The genomes of Aspergillus section Nigri reveals drivers in fungal speciation.</title>
        <authorList>
            <consortium name="DOE Joint Genome Institute"/>
            <person name="Vesth T.C."/>
            <person name="Nybo J."/>
            <person name="Theobald S."/>
            <person name="Brandl J."/>
            <person name="Frisvad J.C."/>
            <person name="Nielsen K.F."/>
            <person name="Lyhne E.K."/>
            <person name="Kogle M.E."/>
            <person name="Kuo A."/>
            <person name="Riley R."/>
            <person name="Clum A."/>
            <person name="Nolan M."/>
            <person name="Lipzen A."/>
            <person name="Salamov A."/>
            <person name="Henrissat B."/>
            <person name="Wiebenga A."/>
            <person name="De vries R.P."/>
            <person name="Grigoriev I.V."/>
            <person name="Mortensen U.H."/>
            <person name="Andersen M.R."/>
            <person name="Baker S.E."/>
        </authorList>
    </citation>
    <scope>NUCLEOTIDE SEQUENCE [LARGE SCALE GENOMIC DNA]</scope>
    <source>
        <strain evidence="8 9">CBS 114.51</strain>
    </source>
</reference>
<dbReference type="Gene3D" id="2.60.120.590">
    <property type="entry name" value="Alpha-ketoglutarate-dependent dioxygenase AlkB-like"/>
    <property type="match status" value="1"/>
</dbReference>
<dbReference type="GO" id="GO:0051213">
    <property type="term" value="F:dioxygenase activity"/>
    <property type="evidence" value="ECO:0007669"/>
    <property type="project" value="InterPro"/>
</dbReference>
<dbReference type="Pfam" id="PF13532">
    <property type="entry name" value="2OG-FeII_Oxy_2"/>
    <property type="match status" value="1"/>
</dbReference>
<keyword evidence="2 4" id="KW-0863">Zinc-finger</keyword>
<dbReference type="InterPro" id="IPR032854">
    <property type="entry name" value="ALKBH3"/>
</dbReference>
<evidence type="ECO:0000313" key="8">
    <source>
        <dbReference type="EMBL" id="RAH79027.1"/>
    </source>
</evidence>
<evidence type="ECO:0000256" key="3">
    <source>
        <dbReference type="ARBA" id="ARBA00022833"/>
    </source>
</evidence>
<evidence type="ECO:0000259" key="6">
    <source>
        <dbReference type="PROSITE" id="PS51471"/>
    </source>
</evidence>
<feature type="domain" description="GRF-type" evidence="7">
    <location>
        <begin position="650"/>
        <end position="695"/>
    </location>
</feature>
<dbReference type="RefSeq" id="XP_025524921.1">
    <property type="nucleotide sequence ID" value="XM_025676761.1"/>
</dbReference>
<dbReference type="CDD" id="cd14279">
    <property type="entry name" value="CUE"/>
    <property type="match status" value="1"/>
</dbReference>
<dbReference type="InterPro" id="IPR037151">
    <property type="entry name" value="AlkB-like_sf"/>
</dbReference>
<dbReference type="GeneID" id="37180454"/>
<keyword evidence="1" id="KW-0479">Metal-binding</keyword>
<evidence type="ECO:0000313" key="9">
    <source>
        <dbReference type="Proteomes" id="UP000249497"/>
    </source>
</evidence>
<proteinExistence type="predicted"/>
<accession>A0A8T8WT69</accession>
<protein>
    <recommendedName>
        <fullName evidence="10">Fe2OG dioxygenase domain-containing protein</fullName>
    </recommendedName>
</protein>
<evidence type="ECO:0000256" key="4">
    <source>
        <dbReference type="PROSITE-ProRule" id="PRU01343"/>
    </source>
</evidence>
<feature type="domain" description="Fe2OG dioxygenase" evidence="6">
    <location>
        <begin position="457"/>
        <end position="639"/>
    </location>
</feature>
<organism evidence="8 9">
    <name type="scientific">Aspergillus japonicus CBS 114.51</name>
    <dbReference type="NCBI Taxonomy" id="1448312"/>
    <lineage>
        <taxon>Eukaryota</taxon>
        <taxon>Fungi</taxon>
        <taxon>Dikarya</taxon>
        <taxon>Ascomycota</taxon>
        <taxon>Pezizomycotina</taxon>
        <taxon>Eurotiomycetes</taxon>
        <taxon>Eurotiomycetidae</taxon>
        <taxon>Eurotiales</taxon>
        <taxon>Aspergillaceae</taxon>
        <taxon>Aspergillus</taxon>
        <taxon>Aspergillus subgen. Circumdati</taxon>
    </lineage>
</organism>
<dbReference type="OrthoDB" id="545910at2759"/>
<dbReference type="PROSITE" id="PS51999">
    <property type="entry name" value="ZF_GRF"/>
    <property type="match status" value="1"/>
</dbReference>
<dbReference type="Proteomes" id="UP000249497">
    <property type="component" value="Unassembled WGS sequence"/>
</dbReference>
<feature type="compositionally biased region" description="Polar residues" evidence="5">
    <location>
        <begin position="557"/>
        <end position="572"/>
    </location>
</feature>
<evidence type="ECO:0000259" key="7">
    <source>
        <dbReference type="PROSITE" id="PS51999"/>
    </source>
</evidence>
<feature type="region of interest" description="Disordered" evidence="5">
    <location>
        <begin position="515"/>
        <end position="580"/>
    </location>
</feature>
<dbReference type="AlphaFoldDB" id="A0A8T8WT69"/>
<dbReference type="InterPro" id="IPR027450">
    <property type="entry name" value="AlkB-like"/>
</dbReference>
<feature type="compositionally biased region" description="Basic and acidic residues" evidence="5">
    <location>
        <begin position="189"/>
        <end position="201"/>
    </location>
</feature>
<dbReference type="InterPro" id="IPR005123">
    <property type="entry name" value="Oxoglu/Fe-dep_dioxygenase_dom"/>
</dbReference>
<evidence type="ECO:0008006" key="10">
    <source>
        <dbReference type="Google" id="ProtNLM"/>
    </source>
</evidence>
<keyword evidence="9" id="KW-1185">Reference proteome</keyword>
<evidence type="ECO:0000256" key="1">
    <source>
        <dbReference type="ARBA" id="ARBA00022723"/>
    </source>
</evidence>
<dbReference type="PANTHER" id="PTHR31212:SF4">
    <property type="entry name" value="ALPHA-KETOGLUTARATE-DEPENDENT DIOXYGENASE ALKB HOMOLOG 3"/>
    <property type="match status" value="1"/>
</dbReference>
<dbReference type="EMBL" id="KZ824819">
    <property type="protein sequence ID" value="RAH79027.1"/>
    <property type="molecule type" value="Genomic_DNA"/>
</dbReference>
<dbReference type="GO" id="GO:0008270">
    <property type="term" value="F:zinc ion binding"/>
    <property type="evidence" value="ECO:0007669"/>
    <property type="project" value="UniProtKB-KW"/>
</dbReference>
<evidence type="ECO:0000256" key="2">
    <source>
        <dbReference type="ARBA" id="ARBA00022771"/>
    </source>
</evidence>
<keyword evidence="3" id="KW-0862">Zinc</keyword>
<dbReference type="PANTHER" id="PTHR31212">
    <property type="entry name" value="ALPHA-KETOGLUTARATE-DEPENDENT DIOXYGENASE ALKB HOMOLOG 3"/>
    <property type="match status" value="1"/>
</dbReference>
<dbReference type="PROSITE" id="PS51471">
    <property type="entry name" value="FE2OG_OXY"/>
    <property type="match status" value="1"/>
</dbReference>
<dbReference type="SUPFAM" id="SSF51197">
    <property type="entry name" value="Clavaminate synthase-like"/>
    <property type="match status" value="1"/>
</dbReference>
<gene>
    <name evidence="8" type="ORF">BO86DRAFT_449928</name>
</gene>
<feature type="region of interest" description="Disordered" evidence="5">
    <location>
        <begin position="172"/>
        <end position="201"/>
    </location>
</feature>
<feature type="compositionally biased region" description="Polar residues" evidence="5">
    <location>
        <begin position="1"/>
        <end position="22"/>
    </location>
</feature>
<evidence type="ECO:0000256" key="5">
    <source>
        <dbReference type="SAM" id="MobiDB-lite"/>
    </source>
</evidence>